<feature type="region of interest" description="Disordered" evidence="1">
    <location>
        <begin position="196"/>
        <end position="226"/>
    </location>
</feature>
<feature type="region of interest" description="Disordered" evidence="1">
    <location>
        <begin position="583"/>
        <end position="603"/>
    </location>
</feature>
<feature type="compositionally biased region" description="Polar residues" evidence="1">
    <location>
        <begin position="997"/>
        <end position="1007"/>
    </location>
</feature>
<accession>A0A5C3Q3Q9</accession>
<dbReference type="STRING" id="1314778.A0A5C3Q3Q9"/>
<feature type="compositionally biased region" description="Low complexity" evidence="1">
    <location>
        <begin position="206"/>
        <end position="222"/>
    </location>
</feature>
<feature type="compositionally biased region" description="Polar residues" evidence="1">
    <location>
        <begin position="1647"/>
        <end position="1656"/>
    </location>
</feature>
<sequence length="1732" mass="191293">MPPDFIPPPRRSKFLLLIAKWTGWLDTSPDDEDGGQRHAYTLAIRPDEPIAVGRLVKILAVSQAARDAPKAPFDDYDTYEPHILGRVAEIWRDEEGLARARITNGCEGNRVVEVELTFPQLLAARPRSMGRATWKWSAAELVEMDLASPTRVRPALMERPEPLPSGTRASSSRGAPNLRQAARASWEKENLKQFSYQHEAKRVSSSRRSSASPTAPAKRSASLGASPTVATLAALRRQTPLVGRMAQHVNGNMKAPAAIRTCWNCTRDDPLEQADGSPKPISQKKSHDLPAATKPLPSRPAGREGDGGGCLPARSLASVKLDGDAPKDHHAPRSHPTSWTKKNAARFCLCPVLERACTSRDDGTVEATPLPRSQRAGERHRRRDGEMRGRGTSKLTPAQAQRETSSRVFCLALEGRSADNAPTERTRDALQATIHGRSKQPLRSHSSVPASACCAAQAAPTQASILEESAHAQLCPGVNHSVRGLETKTQEHCRAKPFLSHRPSALAAASSGLPFWESTPPLLRTRTPLATRPDEMRPLACNAAPSATVADSAKSGRSRAPLLNGARNRRLQDELILHPEWLANSGPRHAPSSHSKRWSLRAARADRQQLGRSFFDARDRARHFRSGHPSPDPPPLTQLPRRNDMDVDVAMPPQTGPDTGLTADYIANALLDVAEDDDDAVTLHPGSPGPEPAASEWGSSETAIDSRSSSPLSFDWTPSVASVEGDPPQSPTLLAATAHLIEVTEAFAGPITNPLDNLSPFHPLANQRDAPSQASTNYFRFFSPIPDIEDPPHVTCHHLQGASRLGDNDDDDLGTHVGQGVIFNVADMNPNFVFNGEPVSNPLPHDDARNARKRYWTGSPNPEDTLRARRRQRQQTPSPLRLPETHAGQLAAFNPWNGEDTLRERERDVEARNSVFSPVAVSTPAQPSVRNAQGQPPSEMAICSSPPVTGARPSLPHGPIPASAPHNLSRSSAADPLGSRTPIPVIGDSRTEDSAEPKTSQTDSQPAPTKRDKGKGRARYTSPEQDCQESRAAPRNEGWCERELHEARQRSMRQALEERTVIGRSEPAASRSSARLPPATEPRAGPSGTQRRETQRALSGYAAARPGRDDHASSGPSRRRDDFHENSVYAPEPTFNTGHPHETGELHPVGRLASEYIPAPNTRAAQYIGNHPLPSTRWAAQPSPLRLPTSRHGERAPLHASPGLFNDNPREYERNNAADDLGEARDIHMRHDEYDDEDEDEGDQKTSIAREWHLKEGKLMPAALSTESVEDEEVPTDAPEGGFPTVHRDDPEMALRGMARDWTREIWSDAPGTVVLVEVFNYQYSEDDTFNRRVEDAIRRHVERITGDEDFDVVPPEPEDGARTRQRELPTLWAIRGLSQRGAARALARSAWSFPSLSFLTFPRAVTIPSWLFMVEGFLRGDDQKIRAAILRVLQEDDMRTWMERMVGSNVEFAGLSLNQAVQEVLNTLTIETLQLGNGNYVSNVTMRSPTRDVREWRRWVAHLRSRRYRSFSIGTGRVRQVIPCSGCRSVSHPSHLCPFPRTRGWNGPEPGQGVFGDRRNRRDDTRAQEPLQRGHSMSQNARRGSGGHGDRGPRRDDRYTPRTPGRGRDNDQNSRPWHGQGPNNGRRGGYGGGGSNRKWRARRMESSSTAQNSAHGCLTNTSLEFLGGSDWHCTEDAPKRHRPHSGIPYHWPASTGPQTISTYQQMAEESCTEYRDWNEDEMRWRLHVRQV</sequence>
<reference evidence="2 3" key="1">
    <citation type="journal article" date="2019" name="Nat. Ecol. Evol.">
        <title>Megaphylogeny resolves global patterns of mushroom evolution.</title>
        <authorList>
            <person name="Varga T."/>
            <person name="Krizsan K."/>
            <person name="Foldi C."/>
            <person name="Dima B."/>
            <person name="Sanchez-Garcia M."/>
            <person name="Sanchez-Ramirez S."/>
            <person name="Szollosi G.J."/>
            <person name="Szarkandi J.G."/>
            <person name="Papp V."/>
            <person name="Albert L."/>
            <person name="Andreopoulos W."/>
            <person name="Angelini C."/>
            <person name="Antonin V."/>
            <person name="Barry K.W."/>
            <person name="Bougher N.L."/>
            <person name="Buchanan P."/>
            <person name="Buyck B."/>
            <person name="Bense V."/>
            <person name="Catcheside P."/>
            <person name="Chovatia M."/>
            <person name="Cooper J."/>
            <person name="Damon W."/>
            <person name="Desjardin D."/>
            <person name="Finy P."/>
            <person name="Geml J."/>
            <person name="Haridas S."/>
            <person name="Hughes K."/>
            <person name="Justo A."/>
            <person name="Karasinski D."/>
            <person name="Kautmanova I."/>
            <person name="Kiss B."/>
            <person name="Kocsube S."/>
            <person name="Kotiranta H."/>
            <person name="LaButti K.M."/>
            <person name="Lechner B.E."/>
            <person name="Liimatainen K."/>
            <person name="Lipzen A."/>
            <person name="Lukacs Z."/>
            <person name="Mihaltcheva S."/>
            <person name="Morgado L.N."/>
            <person name="Niskanen T."/>
            <person name="Noordeloos M.E."/>
            <person name="Ohm R.A."/>
            <person name="Ortiz-Santana B."/>
            <person name="Ovrebo C."/>
            <person name="Racz N."/>
            <person name="Riley R."/>
            <person name="Savchenko A."/>
            <person name="Shiryaev A."/>
            <person name="Soop K."/>
            <person name="Spirin V."/>
            <person name="Szebenyi C."/>
            <person name="Tomsovsky M."/>
            <person name="Tulloss R.E."/>
            <person name="Uehling J."/>
            <person name="Grigoriev I.V."/>
            <person name="Vagvolgyi C."/>
            <person name="Papp T."/>
            <person name="Martin F.M."/>
            <person name="Miettinen O."/>
            <person name="Hibbett D.S."/>
            <person name="Nagy L.G."/>
        </authorList>
    </citation>
    <scope>NUCLEOTIDE SEQUENCE [LARGE SCALE GENOMIC DNA]</scope>
    <source>
        <strain evidence="2 3">HHB13444</strain>
    </source>
</reference>
<name>A0A5C3Q3Q9_9APHY</name>
<dbReference type="EMBL" id="ML210963">
    <property type="protein sequence ID" value="TFK95020.1"/>
    <property type="molecule type" value="Genomic_DNA"/>
</dbReference>
<keyword evidence="3" id="KW-1185">Reference proteome</keyword>
<gene>
    <name evidence="2" type="ORF">K466DRAFT_560770</name>
</gene>
<evidence type="ECO:0000313" key="3">
    <source>
        <dbReference type="Proteomes" id="UP000308197"/>
    </source>
</evidence>
<feature type="compositionally biased region" description="Polar residues" evidence="1">
    <location>
        <begin position="393"/>
        <end position="403"/>
    </location>
</feature>
<feature type="compositionally biased region" description="Low complexity" evidence="1">
    <location>
        <begin position="1064"/>
        <end position="1078"/>
    </location>
</feature>
<feature type="region of interest" description="Disordered" evidence="1">
    <location>
        <begin position="544"/>
        <end position="565"/>
    </location>
</feature>
<evidence type="ECO:0000256" key="1">
    <source>
        <dbReference type="SAM" id="MobiDB-lite"/>
    </source>
</evidence>
<feature type="region of interest" description="Disordered" evidence="1">
    <location>
        <begin position="270"/>
        <end position="314"/>
    </location>
</feature>
<feature type="region of interest" description="Disordered" evidence="1">
    <location>
        <begin position="362"/>
        <end position="403"/>
    </location>
</feature>
<feature type="region of interest" description="Disordered" evidence="1">
    <location>
        <begin position="1167"/>
        <end position="1210"/>
    </location>
</feature>
<feature type="compositionally biased region" description="Basic and acidic residues" evidence="1">
    <location>
        <begin position="1028"/>
        <end position="1061"/>
    </location>
</feature>
<protein>
    <submittedName>
        <fullName evidence="2">Uncharacterized protein</fullName>
    </submittedName>
</protein>
<proteinExistence type="predicted"/>
<feature type="region of interest" description="Disordered" evidence="1">
    <location>
        <begin position="1539"/>
        <end position="1656"/>
    </location>
</feature>
<organism evidence="2 3">
    <name type="scientific">Polyporus arcularius HHB13444</name>
    <dbReference type="NCBI Taxonomy" id="1314778"/>
    <lineage>
        <taxon>Eukaryota</taxon>
        <taxon>Fungi</taxon>
        <taxon>Dikarya</taxon>
        <taxon>Basidiomycota</taxon>
        <taxon>Agaricomycotina</taxon>
        <taxon>Agaricomycetes</taxon>
        <taxon>Polyporales</taxon>
        <taxon>Polyporaceae</taxon>
        <taxon>Polyporus</taxon>
    </lineage>
</organism>
<dbReference type="InParanoid" id="A0A5C3Q3Q9"/>
<feature type="region of interest" description="Disordered" evidence="1">
    <location>
        <begin position="152"/>
        <end position="184"/>
    </location>
</feature>
<dbReference type="Proteomes" id="UP000308197">
    <property type="component" value="Unassembled WGS sequence"/>
</dbReference>
<evidence type="ECO:0000313" key="2">
    <source>
        <dbReference type="EMBL" id="TFK95020.1"/>
    </source>
</evidence>
<feature type="compositionally biased region" description="Basic and acidic residues" evidence="1">
    <location>
        <begin position="1589"/>
        <end position="1613"/>
    </location>
</feature>
<feature type="compositionally biased region" description="Polar residues" evidence="1">
    <location>
        <begin position="697"/>
        <end position="712"/>
    </location>
</feature>
<feature type="region of interest" description="Disordered" evidence="1">
    <location>
        <begin position="623"/>
        <end position="659"/>
    </location>
</feature>
<feature type="region of interest" description="Disordered" evidence="1">
    <location>
        <begin position="1266"/>
        <end position="1289"/>
    </location>
</feature>
<feature type="compositionally biased region" description="Basic and acidic residues" evidence="1">
    <location>
        <begin position="1106"/>
        <end position="1125"/>
    </location>
</feature>
<feature type="compositionally biased region" description="Gly residues" evidence="1">
    <location>
        <begin position="1627"/>
        <end position="1636"/>
    </location>
</feature>
<feature type="compositionally biased region" description="Basic and acidic residues" evidence="1">
    <location>
        <begin position="1557"/>
        <end position="1568"/>
    </location>
</feature>
<feature type="region of interest" description="Disordered" evidence="1">
    <location>
        <begin position="837"/>
        <end position="1146"/>
    </location>
</feature>
<feature type="compositionally biased region" description="Basic and acidic residues" evidence="1">
    <location>
        <begin position="900"/>
        <end position="911"/>
    </location>
</feature>
<feature type="compositionally biased region" description="Polar residues" evidence="1">
    <location>
        <begin position="923"/>
        <end position="936"/>
    </location>
</feature>
<feature type="region of interest" description="Disordered" evidence="1">
    <location>
        <begin position="679"/>
        <end position="728"/>
    </location>
</feature>